<dbReference type="PROSITE" id="PS00086">
    <property type="entry name" value="CYTOCHROME_P450"/>
    <property type="match status" value="1"/>
</dbReference>
<dbReference type="GeneID" id="30986100"/>
<dbReference type="EMBL" id="KV453918">
    <property type="protein sequence ID" value="ODV76712.1"/>
    <property type="molecule type" value="Genomic_DNA"/>
</dbReference>
<sequence>MLSPLRHIPGPYLNRVSVLRALHGQRARSWISSVHQLHLQYGNVVVVAPNEISVNGDPKYLHDIYVKNFPKSQFYGQFGNHGHPNMFSSLANDVHLRYKRVLTALYSKLAIFSPKNTTRANLVEKIGQLVQAVDDSSRTNLGIDVYSLFASLAMDVVLAFELGASNGTDLLLRPDKRHIIISHRQVALMGFWTTLMPRLWNWAAGTTILQAAQKIEAWQLSIYSHAENNVPAVPATANVSTLEALKKHGYKERAAYSFLSDNIFAGHETTAIQLTYLTYELSRPANLAKQQRLVDGLREAFGVPGSSDAVIDDLERVDTLPYLNALLDENSRVHTSIPGAEPRVVDRPYLVTVRGGRTVALPRGTTISCQPYSVHRQREVFPDAYLFIPERWLAYEGEPEDEFRARIKRQTKFMMPFGKGVRMCLGMNLALIEMKLAVANLYWHYQSRLCSDWCEISGRASEGPANPIGMGESSQGRNTTDEEKMVMVDTYTTRPLNDECWLEWYRHGEVVQ</sequence>
<dbReference type="GO" id="GO:0004497">
    <property type="term" value="F:monooxygenase activity"/>
    <property type="evidence" value="ECO:0007669"/>
    <property type="project" value="UniProtKB-KW"/>
</dbReference>
<protein>
    <submittedName>
        <fullName evidence="7">Cytochrome P450</fullName>
    </submittedName>
</protein>
<keyword evidence="6" id="KW-0503">Monooxygenase</keyword>
<evidence type="ECO:0000256" key="6">
    <source>
        <dbReference type="RuleBase" id="RU000461"/>
    </source>
</evidence>
<dbReference type="GO" id="GO:0020037">
    <property type="term" value="F:heme binding"/>
    <property type="evidence" value="ECO:0007669"/>
    <property type="project" value="InterPro"/>
</dbReference>
<comment type="cofactor">
    <cofactor evidence="1 5">
        <name>heme</name>
        <dbReference type="ChEBI" id="CHEBI:30413"/>
    </cofactor>
</comment>
<evidence type="ECO:0000313" key="7">
    <source>
        <dbReference type="EMBL" id="ODV76712.1"/>
    </source>
</evidence>
<keyword evidence="6" id="KW-0560">Oxidoreductase</keyword>
<dbReference type="PRINTS" id="PR00465">
    <property type="entry name" value="EP450IV"/>
</dbReference>
<dbReference type="GO" id="GO:0005506">
    <property type="term" value="F:iron ion binding"/>
    <property type="evidence" value="ECO:0007669"/>
    <property type="project" value="InterPro"/>
</dbReference>
<dbReference type="GO" id="GO:0016705">
    <property type="term" value="F:oxidoreductase activity, acting on paired donors, with incorporation or reduction of molecular oxygen"/>
    <property type="evidence" value="ECO:0007669"/>
    <property type="project" value="InterPro"/>
</dbReference>
<dbReference type="Gene3D" id="1.10.630.10">
    <property type="entry name" value="Cytochrome P450"/>
    <property type="match status" value="1"/>
</dbReference>
<dbReference type="InterPro" id="IPR017972">
    <property type="entry name" value="Cyt_P450_CS"/>
</dbReference>
<dbReference type="InterPro" id="IPR001128">
    <property type="entry name" value="Cyt_P450"/>
</dbReference>
<dbReference type="PRINTS" id="PR00385">
    <property type="entry name" value="P450"/>
</dbReference>
<dbReference type="PANTHER" id="PTHR24305:SF166">
    <property type="entry name" value="CYTOCHROME P450 12A4, MITOCHONDRIAL-RELATED"/>
    <property type="match status" value="1"/>
</dbReference>
<evidence type="ECO:0000256" key="5">
    <source>
        <dbReference type="PIRSR" id="PIRSR602403-1"/>
    </source>
</evidence>
<dbReference type="SUPFAM" id="SSF48264">
    <property type="entry name" value="Cytochrome P450"/>
    <property type="match status" value="1"/>
</dbReference>
<dbReference type="OrthoDB" id="1470350at2759"/>
<proteinExistence type="inferred from homology"/>
<feature type="binding site" description="axial binding residue" evidence="5">
    <location>
        <position position="424"/>
    </location>
    <ligand>
        <name>heme</name>
        <dbReference type="ChEBI" id="CHEBI:30413"/>
    </ligand>
    <ligandPart>
        <name>Fe</name>
        <dbReference type="ChEBI" id="CHEBI:18248"/>
    </ligandPart>
</feature>
<evidence type="ECO:0000313" key="8">
    <source>
        <dbReference type="Proteomes" id="UP000094285"/>
    </source>
</evidence>
<comment type="similarity">
    <text evidence="2 6">Belongs to the cytochrome P450 family.</text>
</comment>
<dbReference type="InterPro" id="IPR036396">
    <property type="entry name" value="Cyt_P450_sf"/>
</dbReference>
<dbReference type="InterPro" id="IPR050121">
    <property type="entry name" value="Cytochrome_P450_monoxygenase"/>
</dbReference>
<dbReference type="CDD" id="cd11059">
    <property type="entry name" value="CYP_fungal"/>
    <property type="match status" value="1"/>
</dbReference>
<keyword evidence="4 5" id="KW-0408">Iron</keyword>
<accession>A0A1E4SBD0</accession>
<evidence type="ECO:0000256" key="2">
    <source>
        <dbReference type="ARBA" id="ARBA00010617"/>
    </source>
</evidence>
<dbReference type="AlphaFoldDB" id="A0A1E4SBD0"/>
<dbReference type="STRING" id="984487.A0A1E4SBD0"/>
<keyword evidence="8" id="KW-1185">Reference proteome</keyword>
<evidence type="ECO:0000256" key="4">
    <source>
        <dbReference type="ARBA" id="ARBA00023004"/>
    </source>
</evidence>
<name>A0A1E4SBD0_9ASCO</name>
<dbReference type="Proteomes" id="UP000094285">
    <property type="component" value="Unassembled WGS sequence"/>
</dbReference>
<dbReference type="RefSeq" id="XP_020061834.1">
    <property type="nucleotide sequence ID" value="XM_020211964.1"/>
</dbReference>
<gene>
    <name evidence="7" type="ORF">CANTADRAFT_92587</name>
</gene>
<dbReference type="Pfam" id="PF00067">
    <property type="entry name" value="p450"/>
    <property type="match status" value="1"/>
</dbReference>
<keyword evidence="5 6" id="KW-0349">Heme</keyword>
<evidence type="ECO:0000256" key="3">
    <source>
        <dbReference type="ARBA" id="ARBA00022723"/>
    </source>
</evidence>
<keyword evidence="3 5" id="KW-0479">Metal-binding</keyword>
<organism evidence="7 8">
    <name type="scientific">Suhomyces tanzawaensis NRRL Y-17324</name>
    <dbReference type="NCBI Taxonomy" id="984487"/>
    <lineage>
        <taxon>Eukaryota</taxon>
        <taxon>Fungi</taxon>
        <taxon>Dikarya</taxon>
        <taxon>Ascomycota</taxon>
        <taxon>Saccharomycotina</taxon>
        <taxon>Pichiomycetes</taxon>
        <taxon>Debaryomycetaceae</taxon>
        <taxon>Suhomyces</taxon>
    </lineage>
</organism>
<dbReference type="InterPro" id="IPR002403">
    <property type="entry name" value="Cyt_P450_E_grp-IV"/>
</dbReference>
<dbReference type="PANTHER" id="PTHR24305">
    <property type="entry name" value="CYTOCHROME P450"/>
    <property type="match status" value="1"/>
</dbReference>
<reference evidence="8" key="1">
    <citation type="submission" date="2016-05" db="EMBL/GenBank/DDBJ databases">
        <title>Comparative genomics of biotechnologically important yeasts.</title>
        <authorList>
            <consortium name="DOE Joint Genome Institute"/>
            <person name="Riley R."/>
            <person name="Haridas S."/>
            <person name="Wolfe K.H."/>
            <person name="Lopes M.R."/>
            <person name="Hittinger C.T."/>
            <person name="Goker M."/>
            <person name="Salamov A."/>
            <person name="Wisecaver J."/>
            <person name="Long T.M."/>
            <person name="Aerts A.L."/>
            <person name="Barry K."/>
            <person name="Choi C."/>
            <person name="Clum A."/>
            <person name="Coughlan A.Y."/>
            <person name="Deshpande S."/>
            <person name="Douglass A.P."/>
            <person name="Hanson S.J."/>
            <person name="Klenk H.-P."/>
            <person name="Labutti K."/>
            <person name="Lapidus A."/>
            <person name="Lindquist E."/>
            <person name="Lipzen A."/>
            <person name="Meier-Kolthoff J.P."/>
            <person name="Ohm R.A."/>
            <person name="Otillar R.P."/>
            <person name="Pangilinan J."/>
            <person name="Peng Y."/>
            <person name="Rokas A."/>
            <person name="Rosa C.A."/>
            <person name="Scheuner C."/>
            <person name="Sibirny A.A."/>
            <person name="Slot J.C."/>
            <person name="Stielow J.B."/>
            <person name="Sun H."/>
            <person name="Kurtzman C.P."/>
            <person name="Blackwell M."/>
            <person name="Grigoriev I.V."/>
            <person name="Jeffries T.W."/>
        </authorList>
    </citation>
    <scope>NUCLEOTIDE SEQUENCE [LARGE SCALE GENOMIC DNA]</scope>
    <source>
        <strain evidence="8">NRRL Y-17324</strain>
    </source>
</reference>
<evidence type="ECO:0000256" key="1">
    <source>
        <dbReference type="ARBA" id="ARBA00001971"/>
    </source>
</evidence>